<dbReference type="EMBL" id="JAGKQM010000008">
    <property type="protein sequence ID" value="KAH0913889.1"/>
    <property type="molecule type" value="Genomic_DNA"/>
</dbReference>
<gene>
    <name evidence="1" type="ORF">HID58_028335</name>
</gene>
<keyword evidence="2" id="KW-1185">Reference proteome</keyword>
<proteinExistence type="predicted"/>
<dbReference type="Proteomes" id="UP000824890">
    <property type="component" value="Unassembled WGS sequence"/>
</dbReference>
<organism evidence="1 2">
    <name type="scientific">Brassica napus</name>
    <name type="common">Rape</name>
    <dbReference type="NCBI Taxonomy" id="3708"/>
    <lineage>
        <taxon>Eukaryota</taxon>
        <taxon>Viridiplantae</taxon>
        <taxon>Streptophyta</taxon>
        <taxon>Embryophyta</taxon>
        <taxon>Tracheophyta</taxon>
        <taxon>Spermatophyta</taxon>
        <taxon>Magnoliopsida</taxon>
        <taxon>eudicotyledons</taxon>
        <taxon>Gunneridae</taxon>
        <taxon>Pentapetalae</taxon>
        <taxon>rosids</taxon>
        <taxon>malvids</taxon>
        <taxon>Brassicales</taxon>
        <taxon>Brassicaceae</taxon>
        <taxon>Brassiceae</taxon>
        <taxon>Brassica</taxon>
    </lineage>
</organism>
<protein>
    <submittedName>
        <fullName evidence="1">Uncharacterized protein</fullName>
    </submittedName>
</protein>
<accession>A0ABQ8C9Y1</accession>
<evidence type="ECO:0000313" key="1">
    <source>
        <dbReference type="EMBL" id="KAH0913889.1"/>
    </source>
</evidence>
<name>A0ABQ8C9Y1_BRANA</name>
<comment type="caution">
    <text evidence="1">The sequence shown here is derived from an EMBL/GenBank/DDBJ whole genome shotgun (WGS) entry which is preliminary data.</text>
</comment>
<reference evidence="1 2" key="1">
    <citation type="submission" date="2021-05" db="EMBL/GenBank/DDBJ databases">
        <title>Genome Assembly of Synthetic Allotetraploid Brassica napus Reveals Homoeologous Exchanges between Subgenomes.</title>
        <authorList>
            <person name="Davis J.T."/>
        </authorList>
    </citation>
    <scope>NUCLEOTIDE SEQUENCE [LARGE SCALE GENOMIC DNA]</scope>
    <source>
        <strain evidence="2">cv. Da-Ae</strain>
        <tissue evidence="1">Seedling</tissue>
    </source>
</reference>
<sequence length="136" mass="14889">MLMSEPRFIGLVDAAVAVVGCGSTYRVSDLELEVRRFVSLARFSLAMSHFRLFSGGIVSIGCMSSVSSLVSVSQEVRLAWLHLQRVLGELLSKAFGRVDIQGVWTEQRFPLSSYEVSGSWSYRLAGVAAAISVVWV</sequence>
<evidence type="ECO:0000313" key="2">
    <source>
        <dbReference type="Proteomes" id="UP000824890"/>
    </source>
</evidence>